<proteinExistence type="inferred from homology"/>
<dbReference type="InterPro" id="IPR006336">
    <property type="entry name" value="GCS2"/>
</dbReference>
<dbReference type="HAMAP" id="MF_01609">
    <property type="entry name" value="Glu_cys_ligase_2"/>
    <property type="match status" value="1"/>
</dbReference>
<gene>
    <name evidence="7" type="primary">ybdK</name>
    <name evidence="7" type="ORF">CVS54_03149</name>
</gene>
<comment type="function">
    <text evidence="5">ATP-dependent carboxylate-amine ligase which exhibits weak glutamate--cysteine ligase activity.</text>
</comment>
<dbReference type="EMBL" id="CP031422">
    <property type="protein sequence ID" value="AZS41789.1"/>
    <property type="molecule type" value="Genomic_DNA"/>
</dbReference>
<dbReference type="AlphaFoldDB" id="A0A3S5HTC1"/>
<dbReference type="InterPro" id="IPR050141">
    <property type="entry name" value="GCL_type2/YbdK_subfam"/>
</dbReference>
<dbReference type="InterPro" id="IPR014746">
    <property type="entry name" value="Gln_synth/guanido_kin_cat_dom"/>
</dbReference>
<dbReference type="PANTHER" id="PTHR36510:SF1">
    <property type="entry name" value="GLUTAMATE--CYSTEINE LIGASE 2-RELATED"/>
    <property type="match status" value="1"/>
</dbReference>
<sequence>MPRFGIEEEFLFLDEHSLAPVSLAAGTRERITRLRTGGEVTQEYLTSQIECLTEPVSTAEAATEQLSHLRGLIGWHAGDRHAIAAGTGTPFATTRSSAVSPSPHYDKVAAHLGHLTRDHEVNGLHVHVEVTDDEERVRALDRVRGWLPVLLALTGNSPFVHGRDSGFASWRSILIRRLPSSWTPPHFRDYDAYRADVQRLIDVGAIADAASLSWSARLSERYPTVELRVFDAQLSAQDAVFAALLSRAIVLTDDLPPADIGVDGIDASMWTAARHGMAARLLDPATGKAEDAWLLADRLLAAIAPALRELDDEDRVRDGIDRLRASGTGADRQRRAVADGGPAKLAELLRAGTPSPLPADPAGLTVSTPTP</sequence>
<evidence type="ECO:0000256" key="1">
    <source>
        <dbReference type="ARBA" id="ARBA00022598"/>
    </source>
</evidence>
<reference evidence="7 8" key="1">
    <citation type="submission" date="2018-08" db="EMBL/GenBank/DDBJ databases">
        <title>Microbacterium oxydans strain HG3.</title>
        <authorList>
            <person name="ORTET P."/>
        </authorList>
    </citation>
    <scope>NUCLEOTIDE SEQUENCE [LARGE SCALE GENOMIC DNA]</scope>
    <source>
        <strain evidence="7 8">HG3</strain>
    </source>
</reference>
<keyword evidence="3 5" id="KW-0067">ATP-binding</keyword>
<comment type="catalytic activity">
    <reaction evidence="4 5">
        <text>L-cysteine + L-glutamate + ATP = gamma-L-glutamyl-L-cysteine + ADP + phosphate + H(+)</text>
        <dbReference type="Rhea" id="RHEA:13285"/>
        <dbReference type="ChEBI" id="CHEBI:15378"/>
        <dbReference type="ChEBI" id="CHEBI:29985"/>
        <dbReference type="ChEBI" id="CHEBI:30616"/>
        <dbReference type="ChEBI" id="CHEBI:35235"/>
        <dbReference type="ChEBI" id="CHEBI:43474"/>
        <dbReference type="ChEBI" id="CHEBI:58173"/>
        <dbReference type="ChEBI" id="CHEBI:456216"/>
        <dbReference type="EC" id="6.3.2.2"/>
    </reaction>
</comment>
<dbReference type="KEGG" id="moy:CVS54_03149"/>
<dbReference type="GO" id="GO:0005524">
    <property type="term" value="F:ATP binding"/>
    <property type="evidence" value="ECO:0007669"/>
    <property type="project" value="UniProtKB-KW"/>
</dbReference>
<dbReference type="SUPFAM" id="SSF55931">
    <property type="entry name" value="Glutamine synthetase/guanido kinase"/>
    <property type="match status" value="1"/>
</dbReference>
<dbReference type="EC" id="6.3.2.2" evidence="5"/>
<evidence type="ECO:0000256" key="6">
    <source>
        <dbReference type="SAM" id="MobiDB-lite"/>
    </source>
</evidence>
<organism evidence="7 8">
    <name type="scientific">Microbacterium oxydans</name>
    <dbReference type="NCBI Taxonomy" id="82380"/>
    <lineage>
        <taxon>Bacteria</taxon>
        <taxon>Bacillati</taxon>
        <taxon>Actinomycetota</taxon>
        <taxon>Actinomycetes</taxon>
        <taxon>Micrococcales</taxon>
        <taxon>Microbacteriaceae</taxon>
        <taxon>Microbacterium</taxon>
    </lineage>
</organism>
<dbReference type="GO" id="GO:0042398">
    <property type="term" value="P:modified amino acid biosynthetic process"/>
    <property type="evidence" value="ECO:0007669"/>
    <property type="project" value="InterPro"/>
</dbReference>
<keyword evidence="1 5" id="KW-0436">Ligase</keyword>
<evidence type="ECO:0000256" key="3">
    <source>
        <dbReference type="ARBA" id="ARBA00022840"/>
    </source>
</evidence>
<feature type="region of interest" description="Disordered" evidence="6">
    <location>
        <begin position="351"/>
        <end position="371"/>
    </location>
</feature>
<dbReference type="GO" id="GO:0004357">
    <property type="term" value="F:glutamate-cysteine ligase activity"/>
    <property type="evidence" value="ECO:0007669"/>
    <property type="project" value="UniProtKB-EC"/>
</dbReference>
<dbReference type="NCBIfam" id="TIGR02050">
    <property type="entry name" value="gshA_cyan_rel"/>
    <property type="match status" value="1"/>
</dbReference>
<dbReference type="RefSeq" id="WP_127012647.1">
    <property type="nucleotide sequence ID" value="NZ_CP031422.1"/>
</dbReference>
<evidence type="ECO:0000256" key="4">
    <source>
        <dbReference type="ARBA" id="ARBA00048819"/>
    </source>
</evidence>
<dbReference type="PANTHER" id="PTHR36510">
    <property type="entry name" value="GLUTAMATE--CYSTEINE LIGASE 2-RELATED"/>
    <property type="match status" value="1"/>
</dbReference>
<evidence type="ECO:0000313" key="7">
    <source>
        <dbReference type="EMBL" id="AZS41789.1"/>
    </source>
</evidence>
<evidence type="ECO:0000256" key="2">
    <source>
        <dbReference type="ARBA" id="ARBA00022741"/>
    </source>
</evidence>
<name>A0A3S5HTC1_9MICO</name>
<dbReference type="Gene3D" id="3.30.590.20">
    <property type="match status" value="1"/>
</dbReference>
<keyword evidence="2 5" id="KW-0547">Nucleotide-binding</keyword>
<evidence type="ECO:0000313" key="8">
    <source>
        <dbReference type="Proteomes" id="UP000274841"/>
    </source>
</evidence>
<dbReference type="Pfam" id="PF04107">
    <property type="entry name" value="GCS2"/>
    <property type="match status" value="1"/>
</dbReference>
<comment type="similarity">
    <text evidence="5">Belongs to the glutamate--cysteine ligase type 2 family. YbdK subfamily.</text>
</comment>
<protein>
    <recommendedName>
        <fullName evidence="5">Putative glutamate--cysteine ligase 2</fullName>
        <ecNumber evidence="5">6.3.2.2</ecNumber>
    </recommendedName>
    <alternativeName>
        <fullName evidence="5">Gamma-glutamylcysteine synthetase 2</fullName>
        <shortName evidence="5">GCS 2</shortName>
        <shortName evidence="5">Gamma-GCS 2</shortName>
    </alternativeName>
</protein>
<dbReference type="InterPro" id="IPR011793">
    <property type="entry name" value="YbdK"/>
</dbReference>
<dbReference type="Proteomes" id="UP000274841">
    <property type="component" value="Chromosome"/>
</dbReference>
<evidence type="ECO:0000256" key="5">
    <source>
        <dbReference type="HAMAP-Rule" id="MF_01609"/>
    </source>
</evidence>
<accession>A0A3S5HTC1</accession>